<dbReference type="InterPro" id="IPR029033">
    <property type="entry name" value="His_PPase_superfam"/>
</dbReference>
<dbReference type="SUPFAM" id="SSF53254">
    <property type="entry name" value="Phosphoglycerate mutase-like"/>
    <property type="match status" value="1"/>
</dbReference>
<dbReference type="SMART" id="SM00855">
    <property type="entry name" value="PGAM"/>
    <property type="match status" value="1"/>
</dbReference>
<proteinExistence type="predicted"/>
<dbReference type="PANTHER" id="PTHR48100">
    <property type="entry name" value="BROAD-SPECIFICITY PHOSPHATASE YOR283W-RELATED"/>
    <property type="match status" value="1"/>
</dbReference>
<evidence type="ECO:0000313" key="1">
    <source>
        <dbReference type="EMBL" id="CAB4539498.1"/>
    </source>
</evidence>
<dbReference type="InterPro" id="IPR050275">
    <property type="entry name" value="PGM_Phosphatase"/>
</dbReference>
<organism evidence="1">
    <name type="scientific">freshwater metagenome</name>
    <dbReference type="NCBI Taxonomy" id="449393"/>
    <lineage>
        <taxon>unclassified sequences</taxon>
        <taxon>metagenomes</taxon>
        <taxon>ecological metagenomes</taxon>
    </lineage>
</organism>
<dbReference type="Gene3D" id="3.40.50.1240">
    <property type="entry name" value="Phosphoglycerate mutase-like"/>
    <property type="match status" value="1"/>
</dbReference>
<dbReference type="InterPro" id="IPR013078">
    <property type="entry name" value="His_Pase_superF_clade-1"/>
</dbReference>
<dbReference type="GO" id="GO:0005737">
    <property type="term" value="C:cytoplasm"/>
    <property type="evidence" value="ECO:0007669"/>
    <property type="project" value="TreeGrafter"/>
</dbReference>
<reference evidence="1" key="1">
    <citation type="submission" date="2020-05" db="EMBL/GenBank/DDBJ databases">
        <authorList>
            <person name="Chiriac C."/>
            <person name="Salcher M."/>
            <person name="Ghai R."/>
            <person name="Kavagutti S V."/>
        </authorList>
    </citation>
    <scope>NUCLEOTIDE SEQUENCE</scope>
</reference>
<dbReference type="GO" id="GO:0016791">
    <property type="term" value="F:phosphatase activity"/>
    <property type="evidence" value="ECO:0007669"/>
    <property type="project" value="TreeGrafter"/>
</dbReference>
<dbReference type="Pfam" id="PF00300">
    <property type="entry name" value="His_Phos_1"/>
    <property type="match status" value="1"/>
</dbReference>
<sequence length="209" mass="23040">MEVALIRHAIPIRKELVSGVADPELSADGCAQAQLLGDYLSKESFDALYASPMKRAQQTAQAVSSALNLPLITIDGVAEYDRNSSEYVPVEELKATNDPRWQQMVNGEWTGFEETEEEFSRGVVSTIESLIERHESQRIAIVCHGGVINAYVSHCLGLPNSRGFFYPNYTSIHRIAAARSGERSIVTLNETSHLRLSGLPMGLFQKSLS</sequence>
<gene>
    <name evidence="1" type="ORF">UFOPK1421_00563</name>
</gene>
<dbReference type="PANTHER" id="PTHR48100:SF1">
    <property type="entry name" value="HISTIDINE PHOSPHATASE FAMILY PROTEIN-RELATED"/>
    <property type="match status" value="1"/>
</dbReference>
<dbReference type="EMBL" id="CAEZSL010000048">
    <property type="protein sequence ID" value="CAB4539498.1"/>
    <property type="molecule type" value="Genomic_DNA"/>
</dbReference>
<accession>A0A6J6BMU0</accession>
<dbReference type="CDD" id="cd07067">
    <property type="entry name" value="HP_PGM_like"/>
    <property type="match status" value="1"/>
</dbReference>
<name>A0A6J6BMU0_9ZZZZ</name>
<dbReference type="AlphaFoldDB" id="A0A6J6BMU0"/>
<protein>
    <submittedName>
        <fullName evidence="1">Unannotated protein</fullName>
    </submittedName>
</protein>